<dbReference type="AlphaFoldDB" id="A0A402CSU3"/>
<protein>
    <submittedName>
        <fullName evidence="1">Uncharacterized protein</fullName>
    </submittedName>
</protein>
<name>A0A402CSU3_9BACT</name>
<reference evidence="1 2" key="1">
    <citation type="journal article" date="2019" name="Int. J. Syst. Evol. Microbiol.">
        <title>Capsulimonas corticalis gen. nov., sp. nov., an aerobic capsulated bacterium, of a novel bacterial order, Capsulimonadales ord. nov., of the class Armatimonadia of the phylum Armatimonadetes.</title>
        <authorList>
            <person name="Li J."/>
            <person name="Kudo C."/>
            <person name="Tonouchi A."/>
        </authorList>
    </citation>
    <scope>NUCLEOTIDE SEQUENCE [LARGE SCALE GENOMIC DNA]</scope>
    <source>
        <strain evidence="1 2">AX-7</strain>
    </source>
</reference>
<sequence length="166" mass="18821">MTLDASVYCDCYEKGRLRTTPPFSELVVISADGVPEIETGDPEKDAAYDEWKNHARPCDHEDFTLLHHFLGNISRVGRIRSLIGDVAQAAHRNYPMLLERVVYNGVHCGDRIETHELFDLVDEVNDLSVRKLDAYTDEHKEILRSFIHQMSELAAAALAVNKPIVF</sequence>
<evidence type="ECO:0000313" key="1">
    <source>
        <dbReference type="EMBL" id="BDI30954.1"/>
    </source>
</evidence>
<dbReference type="OrthoDB" id="3682124at2"/>
<keyword evidence="2" id="KW-1185">Reference proteome</keyword>
<accession>A0A402CSU3</accession>
<gene>
    <name evidence="1" type="ORF">CCAX7_30050</name>
</gene>
<evidence type="ECO:0000313" key="2">
    <source>
        <dbReference type="Proteomes" id="UP000287394"/>
    </source>
</evidence>
<proteinExistence type="predicted"/>
<organism evidence="1 2">
    <name type="scientific">Capsulimonas corticalis</name>
    <dbReference type="NCBI Taxonomy" id="2219043"/>
    <lineage>
        <taxon>Bacteria</taxon>
        <taxon>Bacillati</taxon>
        <taxon>Armatimonadota</taxon>
        <taxon>Armatimonadia</taxon>
        <taxon>Capsulimonadales</taxon>
        <taxon>Capsulimonadaceae</taxon>
        <taxon>Capsulimonas</taxon>
    </lineage>
</organism>
<dbReference type="RefSeq" id="WP_119320469.1">
    <property type="nucleotide sequence ID" value="NZ_AP025739.1"/>
</dbReference>
<dbReference type="EMBL" id="AP025739">
    <property type="protein sequence ID" value="BDI30954.1"/>
    <property type="molecule type" value="Genomic_DNA"/>
</dbReference>
<dbReference type="Proteomes" id="UP000287394">
    <property type="component" value="Chromosome"/>
</dbReference>
<dbReference type="KEGG" id="ccot:CCAX7_30050"/>